<dbReference type="EMBL" id="LQPE01000161">
    <property type="protein sequence ID" value="ORV98343.1"/>
    <property type="molecule type" value="Genomic_DNA"/>
</dbReference>
<name>A0A1X1XI00_9MYCO</name>
<organism evidence="4 5">
    <name type="scientific">Mycobacterium kyorinense</name>
    <dbReference type="NCBI Taxonomy" id="487514"/>
    <lineage>
        <taxon>Bacteria</taxon>
        <taxon>Bacillati</taxon>
        <taxon>Actinomycetota</taxon>
        <taxon>Actinomycetes</taxon>
        <taxon>Mycobacteriales</taxon>
        <taxon>Mycobacteriaceae</taxon>
        <taxon>Mycobacterium</taxon>
    </lineage>
</organism>
<feature type="region of interest" description="Disordered" evidence="1">
    <location>
        <begin position="57"/>
        <end position="79"/>
    </location>
</feature>
<gene>
    <name evidence="4" type="ORF">AWC14_12955</name>
</gene>
<dbReference type="OrthoDB" id="5194885at2"/>
<dbReference type="STRING" id="487514.A5707_08845"/>
<dbReference type="InterPro" id="IPR027381">
    <property type="entry name" value="LytR/CpsA/Psr_C"/>
</dbReference>
<dbReference type="AlphaFoldDB" id="A0A1X1XI00"/>
<evidence type="ECO:0000313" key="4">
    <source>
        <dbReference type="EMBL" id="ORV98343.1"/>
    </source>
</evidence>
<dbReference type="NCBIfam" id="NF035953">
    <property type="entry name" value="integrity_Cei"/>
    <property type="match status" value="1"/>
</dbReference>
<evidence type="ECO:0000259" key="3">
    <source>
        <dbReference type="Pfam" id="PF13399"/>
    </source>
</evidence>
<keyword evidence="5" id="KW-1185">Reference proteome</keyword>
<evidence type="ECO:0000313" key="5">
    <source>
        <dbReference type="Proteomes" id="UP000193487"/>
    </source>
</evidence>
<protein>
    <recommendedName>
        <fullName evidence="3">LytR/CpsA/Psr regulator C-terminal domain-containing protein</fullName>
    </recommendedName>
</protein>
<proteinExistence type="predicted"/>
<keyword evidence="2" id="KW-1133">Transmembrane helix</keyword>
<sequence>MVALITEGTAFDKHGRPFRRRNARPAICLLIVLLVATAVVWTIALTRPPEVHEAVVCNPPPDQSNPAKPRLGEPVSRSTMTNVAPARLADTKIRVLNASGRGGQAADVANALHDLGFAQPTAANDPIYEGTRLTCQGQIRFGEAGQASAAAVWLVAPCAELFRDDRADDSVDFALGTDFTALAHSDDIDAVLAGLRPGAEPADPALLSKVHSSSC</sequence>
<keyword evidence="2" id="KW-0472">Membrane</keyword>
<dbReference type="Gene3D" id="3.30.70.2390">
    <property type="match status" value="1"/>
</dbReference>
<evidence type="ECO:0000256" key="1">
    <source>
        <dbReference type="SAM" id="MobiDB-lite"/>
    </source>
</evidence>
<dbReference type="RefSeq" id="WP_045382350.1">
    <property type="nucleotide sequence ID" value="NZ_BBKA01000082.1"/>
</dbReference>
<reference evidence="4 5" key="1">
    <citation type="submission" date="2016-01" db="EMBL/GenBank/DDBJ databases">
        <title>The new phylogeny of the genus Mycobacterium.</title>
        <authorList>
            <person name="Tarcisio F."/>
            <person name="Conor M."/>
            <person name="Antonella G."/>
            <person name="Elisabetta G."/>
            <person name="Giulia F.S."/>
            <person name="Sara T."/>
            <person name="Anna F."/>
            <person name="Clotilde B."/>
            <person name="Roberto B."/>
            <person name="Veronica D.S."/>
            <person name="Fabio R."/>
            <person name="Monica P."/>
            <person name="Olivier J."/>
            <person name="Enrico T."/>
            <person name="Nicola S."/>
        </authorList>
    </citation>
    <scope>NUCLEOTIDE SEQUENCE [LARGE SCALE GENOMIC DNA]</scope>
    <source>
        <strain evidence="4 5">DSM 45166</strain>
    </source>
</reference>
<accession>A0A1X1XI00</accession>
<keyword evidence="2" id="KW-0812">Transmembrane</keyword>
<evidence type="ECO:0000256" key="2">
    <source>
        <dbReference type="SAM" id="Phobius"/>
    </source>
</evidence>
<dbReference type="Proteomes" id="UP000193487">
    <property type="component" value="Unassembled WGS sequence"/>
</dbReference>
<feature type="domain" description="LytR/CpsA/Psr regulator C-terminal" evidence="3">
    <location>
        <begin position="90"/>
        <end position="179"/>
    </location>
</feature>
<dbReference type="Pfam" id="PF13399">
    <property type="entry name" value="LytR_C"/>
    <property type="match status" value="1"/>
</dbReference>
<feature type="transmembrane region" description="Helical" evidence="2">
    <location>
        <begin position="26"/>
        <end position="44"/>
    </location>
</feature>
<comment type="caution">
    <text evidence="4">The sequence shown here is derived from an EMBL/GenBank/DDBJ whole genome shotgun (WGS) entry which is preliminary data.</text>
</comment>